<dbReference type="InterPro" id="IPR004565">
    <property type="entry name" value="OM_lipoprot_LolB"/>
</dbReference>
<keyword evidence="11 13" id="KW-0998">Cell outer membrane</keyword>
<proteinExistence type="inferred from homology"/>
<evidence type="ECO:0000256" key="12">
    <source>
        <dbReference type="ARBA" id="ARBA00023288"/>
    </source>
</evidence>
<evidence type="ECO:0000256" key="1">
    <source>
        <dbReference type="ARBA" id="ARBA00004459"/>
    </source>
</evidence>
<sequence>MINFRLILLVFFLFLTGCVQTIPESTPPSDTWRTSLKQIKHFRSEGKMAFISPQKRQSANFVWQQQDDEYSLDLNTFIGTNVLRLKRHPYIVELDIDGEQYQGHNAQSLVYRLSGWLLPLDTPEQWLLAAYDAESAQFDQQQRVRSASWLSPDNRQWQIRYQNYEAIQGVWLPTRITLSHDTLRVKLLINEWQLQ</sequence>
<gene>
    <name evidence="13 14" type="primary">lolB</name>
    <name evidence="14" type="ORF">CWC05_05335</name>
</gene>
<dbReference type="InterPro" id="IPR029046">
    <property type="entry name" value="LolA/LolB/LppX"/>
</dbReference>
<organism evidence="14 15">
    <name type="scientific">Pseudoalteromonas ruthenica</name>
    <dbReference type="NCBI Taxonomy" id="151081"/>
    <lineage>
        <taxon>Bacteria</taxon>
        <taxon>Pseudomonadati</taxon>
        <taxon>Pseudomonadota</taxon>
        <taxon>Gammaproteobacteria</taxon>
        <taxon>Alteromonadales</taxon>
        <taxon>Pseudoalteromonadaceae</taxon>
        <taxon>Pseudoalteromonas</taxon>
    </lineage>
</organism>
<comment type="subcellular location">
    <subcellularLocation>
        <location evidence="1 13">Cell outer membrane</location>
        <topology evidence="1 13">Lipid-anchor</topology>
    </subcellularLocation>
</comment>
<evidence type="ECO:0000256" key="6">
    <source>
        <dbReference type="ARBA" id="ARBA00022729"/>
    </source>
</evidence>
<keyword evidence="12 13" id="KW-0449">Lipoprotein</keyword>
<dbReference type="EMBL" id="PNCG01000003">
    <property type="protein sequence ID" value="TMP88062.1"/>
    <property type="molecule type" value="Genomic_DNA"/>
</dbReference>
<comment type="subunit">
    <text evidence="3 13">Monomer.</text>
</comment>
<comment type="function">
    <text evidence="13">Plays a critical role in the incorporation of lipoproteins in the outer membrane after they are released by the LolA protein.</text>
</comment>
<evidence type="ECO:0000256" key="10">
    <source>
        <dbReference type="ARBA" id="ARBA00023186"/>
    </source>
</evidence>
<dbReference type="NCBIfam" id="TIGR00548">
    <property type="entry name" value="lolB"/>
    <property type="match status" value="1"/>
</dbReference>
<dbReference type="Pfam" id="PF03550">
    <property type="entry name" value="LolB"/>
    <property type="match status" value="1"/>
</dbReference>
<dbReference type="AlphaFoldDB" id="A0A5S3Z744"/>
<keyword evidence="6 13" id="KW-0732">Signal</keyword>
<evidence type="ECO:0000256" key="8">
    <source>
        <dbReference type="ARBA" id="ARBA00023136"/>
    </source>
</evidence>
<dbReference type="RefSeq" id="WP_022944687.1">
    <property type="nucleotide sequence ID" value="NZ_DJHQ01000049.1"/>
</dbReference>
<dbReference type="CDD" id="cd16326">
    <property type="entry name" value="LolB"/>
    <property type="match status" value="1"/>
</dbReference>
<comment type="similarity">
    <text evidence="2 13">Belongs to the LolB family.</text>
</comment>
<keyword evidence="5 13" id="KW-0813">Transport</keyword>
<comment type="caution">
    <text evidence="14">The sequence shown here is derived from an EMBL/GenBank/DDBJ whole genome shotgun (WGS) entry which is preliminary data.</text>
</comment>
<keyword evidence="10 13" id="KW-0143">Chaperone</keyword>
<reference evidence="15" key="2">
    <citation type="submission" date="2019-06" db="EMBL/GenBank/DDBJ databases">
        <title>Co-occurence of chitin degradation, pigmentation and bioactivity in marine Pseudoalteromonas.</title>
        <authorList>
            <person name="Sonnenschein E.C."/>
            <person name="Bech P.K."/>
        </authorList>
    </citation>
    <scope>NUCLEOTIDE SEQUENCE [LARGE SCALE GENOMIC DNA]</scope>
    <source>
        <strain evidence="15">S2897</strain>
    </source>
</reference>
<protein>
    <recommendedName>
        <fullName evidence="4 13">Outer-membrane lipoprotein LolB</fullName>
    </recommendedName>
</protein>
<dbReference type="OrthoDB" id="9797618at2"/>
<dbReference type="SUPFAM" id="SSF89392">
    <property type="entry name" value="Prokaryotic lipoproteins and lipoprotein localization factors"/>
    <property type="match status" value="1"/>
</dbReference>
<dbReference type="Proteomes" id="UP000305874">
    <property type="component" value="Unassembled WGS sequence"/>
</dbReference>
<dbReference type="GO" id="GO:0044874">
    <property type="term" value="P:lipoprotein localization to outer membrane"/>
    <property type="evidence" value="ECO:0007669"/>
    <property type="project" value="UniProtKB-UniRule"/>
</dbReference>
<dbReference type="GO" id="GO:0009279">
    <property type="term" value="C:cell outer membrane"/>
    <property type="evidence" value="ECO:0007669"/>
    <property type="project" value="UniProtKB-SubCell"/>
</dbReference>
<evidence type="ECO:0000256" key="3">
    <source>
        <dbReference type="ARBA" id="ARBA00011245"/>
    </source>
</evidence>
<reference evidence="14 15" key="1">
    <citation type="submission" date="2017-12" db="EMBL/GenBank/DDBJ databases">
        <authorList>
            <person name="Paulsen S."/>
            <person name="Gram L.K."/>
        </authorList>
    </citation>
    <scope>NUCLEOTIDE SEQUENCE [LARGE SCALE GENOMIC DNA]</scope>
    <source>
        <strain evidence="14 15">S2897</strain>
    </source>
</reference>
<keyword evidence="7 13" id="KW-0653">Protein transport</keyword>
<evidence type="ECO:0000256" key="7">
    <source>
        <dbReference type="ARBA" id="ARBA00022927"/>
    </source>
</evidence>
<dbReference type="Gene3D" id="2.50.20.10">
    <property type="entry name" value="Lipoprotein localisation LolA/LolB/LppX"/>
    <property type="match status" value="1"/>
</dbReference>
<evidence type="ECO:0000256" key="4">
    <source>
        <dbReference type="ARBA" id="ARBA00016202"/>
    </source>
</evidence>
<evidence type="ECO:0000313" key="14">
    <source>
        <dbReference type="EMBL" id="TMP88062.1"/>
    </source>
</evidence>
<evidence type="ECO:0000256" key="13">
    <source>
        <dbReference type="HAMAP-Rule" id="MF_00233"/>
    </source>
</evidence>
<keyword evidence="8 13" id="KW-0472">Membrane</keyword>
<evidence type="ECO:0000256" key="9">
    <source>
        <dbReference type="ARBA" id="ARBA00023139"/>
    </source>
</evidence>
<evidence type="ECO:0000256" key="5">
    <source>
        <dbReference type="ARBA" id="ARBA00022448"/>
    </source>
</evidence>
<accession>A0A5S3Z744</accession>
<evidence type="ECO:0000313" key="15">
    <source>
        <dbReference type="Proteomes" id="UP000305874"/>
    </source>
</evidence>
<dbReference type="GO" id="GO:0015031">
    <property type="term" value="P:protein transport"/>
    <property type="evidence" value="ECO:0007669"/>
    <property type="project" value="UniProtKB-KW"/>
</dbReference>
<dbReference type="STRING" id="151081.TW72_14140"/>
<evidence type="ECO:0000256" key="2">
    <source>
        <dbReference type="ARBA" id="ARBA00009696"/>
    </source>
</evidence>
<evidence type="ECO:0000256" key="11">
    <source>
        <dbReference type="ARBA" id="ARBA00023237"/>
    </source>
</evidence>
<name>A0A5S3Z744_9GAMM</name>
<dbReference type="GeneID" id="58229636"/>
<dbReference type="HAMAP" id="MF_00233">
    <property type="entry name" value="LolB"/>
    <property type="match status" value="1"/>
</dbReference>
<dbReference type="PROSITE" id="PS51257">
    <property type="entry name" value="PROKAR_LIPOPROTEIN"/>
    <property type="match status" value="1"/>
</dbReference>
<keyword evidence="9 13" id="KW-0564">Palmitate</keyword>